<gene>
    <name evidence="2" type="ORF">EYF80_015786</name>
</gene>
<dbReference type="Proteomes" id="UP000314294">
    <property type="component" value="Unassembled WGS sequence"/>
</dbReference>
<name>A0A4Z2I979_9TELE</name>
<evidence type="ECO:0000313" key="2">
    <source>
        <dbReference type="EMBL" id="TNN73965.1"/>
    </source>
</evidence>
<protein>
    <submittedName>
        <fullName evidence="2">Uncharacterized protein</fullName>
    </submittedName>
</protein>
<sequence>MFTKGRVASRNKFQTSHAFHTGGWRGAGGGTKVAEAVRGAGCRTTTRLRGALWRAGPEDRSGELGDRAQERKSQGYRGLRMGALWDLDQATRHGKHKSKESFTGGALKANYYRMLPVLAPGVTAGLWWGKDRRQVRGLPFRSVVIQIKPTGINCVVMEMEPRKTTDD</sequence>
<comment type="caution">
    <text evidence="2">The sequence shown here is derived from an EMBL/GenBank/DDBJ whole genome shotgun (WGS) entry which is preliminary data.</text>
</comment>
<keyword evidence="3" id="KW-1185">Reference proteome</keyword>
<proteinExistence type="predicted"/>
<feature type="region of interest" description="Disordered" evidence="1">
    <location>
        <begin position="1"/>
        <end position="25"/>
    </location>
</feature>
<dbReference type="AlphaFoldDB" id="A0A4Z2I979"/>
<reference evidence="2 3" key="1">
    <citation type="submission" date="2019-03" db="EMBL/GenBank/DDBJ databases">
        <title>First draft genome of Liparis tanakae, snailfish: a comprehensive survey of snailfish specific genes.</title>
        <authorList>
            <person name="Kim W."/>
            <person name="Song I."/>
            <person name="Jeong J.-H."/>
            <person name="Kim D."/>
            <person name="Kim S."/>
            <person name="Ryu S."/>
            <person name="Song J.Y."/>
            <person name="Lee S.K."/>
        </authorList>
    </citation>
    <scope>NUCLEOTIDE SEQUENCE [LARGE SCALE GENOMIC DNA]</scope>
    <source>
        <tissue evidence="2">Muscle</tissue>
    </source>
</reference>
<accession>A0A4Z2I979</accession>
<evidence type="ECO:0000256" key="1">
    <source>
        <dbReference type="SAM" id="MobiDB-lite"/>
    </source>
</evidence>
<dbReference type="EMBL" id="SRLO01000119">
    <property type="protein sequence ID" value="TNN73965.1"/>
    <property type="molecule type" value="Genomic_DNA"/>
</dbReference>
<organism evidence="2 3">
    <name type="scientific">Liparis tanakae</name>
    <name type="common">Tanaka's snailfish</name>
    <dbReference type="NCBI Taxonomy" id="230148"/>
    <lineage>
        <taxon>Eukaryota</taxon>
        <taxon>Metazoa</taxon>
        <taxon>Chordata</taxon>
        <taxon>Craniata</taxon>
        <taxon>Vertebrata</taxon>
        <taxon>Euteleostomi</taxon>
        <taxon>Actinopterygii</taxon>
        <taxon>Neopterygii</taxon>
        <taxon>Teleostei</taxon>
        <taxon>Neoteleostei</taxon>
        <taxon>Acanthomorphata</taxon>
        <taxon>Eupercaria</taxon>
        <taxon>Perciformes</taxon>
        <taxon>Cottioidei</taxon>
        <taxon>Cottales</taxon>
        <taxon>Liparidae</taxon>
        <taxon>Liparis</taxon>
    </lineage>
</organism>
<evidence type="ECO:0000313" key="3">
    <source>
        <dbReference type="Proteomes" id="UP000314294"/>
    </source>
</evidence>